<dbReference type="EMBL" id="JCNZ01000007">
    <property type="protein sequence ID" value="EWF91117.1"/>
    <property type="molecule type" value="Genomic_DNA"/>
</dbReference>
<evidence type="ECO:0000313" key="3">
    <source>
        <dbReference type="Proteomes" id="UP000020202"/>
    </source>
</evidence>
<organism evidence="2 3">
    <name type="scientific">Klebsiella michiganensis</name>
    <dbReference type="NCBI Taxonomy" id="1134687"/>
    <lineage>
        <taxon>Bacteria</taxon>
        <taxon>Pseudomonadati</taxon>
        <taxon>Pseudomonadota</taxon>
        <taxon>Gammaproteobacteria</taxon>
        <taxon>Enterobacterales</taxon>
        <taxon>Enterobacteriaceae</taxon>
        <taxon>Klebsiella/Raoultella group</taxon>
        <taxon>Klebsiella</taxon>
    </lineage>
</organism>
<keyword evidence="1" id="KW-1133">Transmembrane helix</keyword>
<keyword evidence="1" id="KW-0472">Membrane</keyword>
<name>A0A7H5AD60_9ENTR</name>
<dbReference type="RefSeq" id="WP_032742932.1">
    <property type="nucleotide sequence ID" value="NZ_KK036986.1"/>
</dbReference>
<reference evidence="2 3" key="1">
    <citation type="submission" date="2014-01" db="EMBL/GenBank/DDBJ databases">
        <title>The Genome Sequence of Klebsiella oxytoca MGH 27.</title>
        <authorList>
            <consortium name="The Broad Institute Genomics Platform"/>
            <consortium name="The Broad Institute Genome Sequencing Center for Infectious Disease"/>
            <person name="Murphy C."/>
            <person name="Cosimi L."/>
            <person name="Cerqueira G."/>
            <person name="Feldgarden M."/>
            <person name="Earl A."/>
            <person name="Hung D."/>
            <person name="Onderdonk A.B."/>
            <person name="Ferraro M.J."/>
            <person name="Hooper D."/>
            <person name="Dekker J."/>
            <person name="O'Brien T."/>
            <person name="Huang S."/>
            <person name="Quan V."/>
            <person name="Ernst C."/>
            <person name="Delaney M."/>
            <person name="DuBois A."/>
            <person name="Kim D.S."/>
            <person name="Young S.K."/>
            <person name="Zeng Q."/>
            <person name="Gargeya S."/>
            <person name="Fitzgerald M."/>
            <person name="Abouelleil A."/>
            <person name="Alvarado L."/>
            <person name="Berlin A.M."/>
            <person name="Chapman S.B."/>
            <person name="Gainer-Dewar J."/>
            <person name="Goldberg J."/>
            <person name="Gnerre S."/>
            <person name="Griggs A."/>
            <person name="Gujja S."/>
            <person name="Hansen M."/>
            <person name="Howarth C."/>
            <person name="Imamovic A."/>
            <person name="Ireland A."/>
            <person name="Larimer J."/>
            <person name="McCowan C."/>
            <person name="Murphy C."/>
            <person name="Pearson M."/>
            <person name="Poon T.W."/>
            <person name="Priest M."/>
            <person name="Roberts A."/>
            <person name="Saif S."/>
            <person name="Shea T."/>
            <person name="Sykes S."/>
            <person name="Wortman J."/>
            <person name="Nusbaum C."/>
            <person name="Birren B."/>
        </authorList>
    </citation>
    <scope>NUCLEOTIDE SEQUENCE [LARGE SCALE GENOMIC DNA]</scope>
    <source>
        <strain evidence="2 3">MGH 27</strain>
    </source>
</reference>
<evidence type="ECO:0000256" key="1">
    <source>
        <dbReference type="SAM" id="Phobius"/>
    </source>
</evidence>
<evidence type="ECO:0000313" key="2">
    <source>
        <dbReference type="EMBL" id="EWF91117.1"/>
    </source>
</evidence>
<gene>
    <name evidence="2" type="ORF">L373_01500</name>
</gene>
<protein>
    <submittedName>
        <fullName evidence="2">Uncharacterized protein</fullName>
    </submittedName>
</protein>
<accession>A0A7H5AD60</accession>
<dbReference type="AlphaFoldDB" id="A0A7H5AD60"/>
<feature type="transmembrane region" description="Helical" evidence="1">
    <location>
        <begin position="84"/>
        <end position="104"/>
    </location>
</feature>
<sequence>MKRRTSSVLFRQRRTDSEYHGKGFGVALRINPALEKVMASPEYSAIKARWIKASLIVAYRKDTPSNVPVCHREHRLIRQRTNGLPLFSLFKIFQYIMSLANIILNARTFKMSRETSEKHVQ</sequence>
<proteinExistence type="predicted"/>
<dbReference type="Proteomes" id="UP000020202">
    <property type="component" value="Unassembled WGS sequence"/>
</dbReference>
<keyword evidence="1" id="KW-0812">Transmembrane</keyword>
<comment type="caution">
    <text evidence="2">The sequence shown here is derived from an EMBL/GenBank/DDBJ whole genome shotgun (WGS) entry which is preliminary data.</text>
</comment>